<evidence type="ECO:0000256" key="1">
    <source>
        <dbReference type="SAM" id="MobiDB-lite"/>
    </source>
</evidence>
<accession>A0ABN7P8V9</accession>
<dbReference type="EMBL" id="CAJPIN010024525">
    <property type="protein sequence ID" value="CAG2063133.1"/>
    <property type="molecule type" value="Genomic_DNA"/>
</dbReference>
<gene>
    <name evidence="3" type="ORF">TPAB3V08_LOCUS10081</name>
</gene>
<dbReference type="InterPro" id="IPR025224">
    <property type="entry name" value="CCAR1/CCAR2"/>
</dbReference>
<keyword evidence="4" id="KW-1185">Reference proteome</keyword>
<dbReference type="PANTHER" id="PTHR14304:SF11">
    <property type="entry name" value="SAP DOMAIN-CONTAINING PROTEIN"/>
    <property type="match status" value="1"/>
</dbReference>
<evidence type="ECO:0000313" key="4">
    <source>
        <dbReference type="Proteomes" id="UP001153148"/>
    </source>
</evidence>
<comment type="caution">
    <text evidence="3">The sequence shown here is derived from an EMBL/GenBank/DDBJ whole genome shotgun (WGS) entry which is preliminary data.</text>
</comment>
<sequence length="94" mass="10973">VLTSHPGRYRFLEIYYRRAETTHKGRLVPARVETVVLFLPDVWSCVPVRLEWDGLHHNYKKQLERRLKAEQDIAAGVTTEEKAQTSSSKKNKHT</sequence>
<feature type="domain" description="DBC1/CARP1 catalytically inactive NUDIX hydrolase" evidence="2">
    <location>
        <begin position="1"/>
        <end position="82"/>
    </location>
</feature>
<proteinExistence type="predicted"/>
<dbReference type="InterPro" id="IPR025954">
    <property type="entry name" value="DBC1/CARP1_inactive_NUDIX"/>
</dbReference>
<feature type="non-terminal residue" evidence="3">
    <location>
        <position position="1"/>
    </location>
</feature>
<evidence type="ECO:0000313" key="3">
    <source>
        <dbReference type="EMBL" id="CAG2063133.1"/>
    </source>
</evidence>
<name>A0ABN7P8V9_TIMPD</name>
<organism evidence="3 4">
    <name type="scientific">Timema podura</name>
    <name type="common">Walking stick</name>
    <dbReference type="NCBI Taxonomy" id="61482"/>
    <lineage>
        <taxon>Eukaryota</taxon>
        <taxon>Metazoa</taxon>
        <taxon>Ecdysozoa</taxon>
        <taxon>Arthropoda</taxon>
        <taxon>Hexapoda</taxon>
        <taxon>Insecta</taxon>
        <taxon>Pterygota</taxon>
        <taxon>Neoptera</taxon>
        <taxon>Polyneoptera</taxon>
        <taxon>Phasmatodea</taxon>
        <taxon>Timematodea</taxon>
        <taxon>Timematoidea</taxon>
        <taxon>Timematidae</taxon>
        <taxon>Timema</taxon>
    </lineage>
</organism>
<dbReference type="Pfam" id="PF14443">
    <property type="entry name" value="DBC1"/>
    <property type="match status" value="1"/>
</dbReference>
<dbReference type="SMART" id="SM01122">
    <property type="entry name" value="DBC1"/>
    <property type="match status" value="1"/>
</dbReference>
<dbReference type="PANTHER" id="PTHR14304">
    <property type="entry name" value="CELL DIVISION CYCLE AND APOPTOSIS REGULATOR PROTEIN"/>
    <property type="match status" value="1"/>
</dbReference>
<evidence type="ECO:0000259" key="2">
    <source>
        <dbReference type="SMART" id="SM01122"/>
    </source>
</evidence>
<reference evidence="3" key="1">
    <citation type="submission" date="2021-03" db="EMBL/GenBank/DDBJ databases">
        <authorList>
            <person name="Tran Van P."/>
        </authorList>
    </citation>
    <scope>NUCLEOTIDE SEQUENCE</scope>
</reference>
<feature type="region of interest" description="Disordered" evidence="1">
    <location>
        <begin position="75"/>
        <end position="94"/>
    </location>
</feature>
<dbReference type="Proteomes" id="UP001153148">
    <property type="component" value="Unassembled WGS sequence"/>
</dbReference>
<protein>
    <recommendedName>
        <fullName evidence="2">DBC1/CARP1 catalytically inactive NUDIX hydrolase domain-containing protein</fullName>
    </recommendedName>
</protein>